<dbReference type="EC" id="2.8.1.9" evidence="4"/>
<dbReference type="Pfam" id="PF03476">
    <property type="entry name" value="MOSC_N"/>
    <property type="match status" value="1"/>
</dbReference>
<evidence type="ECO:0000256" key="3">
    <source>
        <dbReference type="ARBA" id="ARBA00023150"/>
    </source>
</evidence>
<dbReference type="GO" id="GO:0016829">
    <property type="term" value="F:lyase activity"/>
    <property type="evidence" value="ECO:0007669"/>
    <property type="project" value="UniProtKB-UniRule"/>
</dbReference>
<sequence length="822" mass="90429">MASRSGAAYNAAVDEFRELEYPMLKDSVYLDHAGSTLCSKSLMDAFAAEMTSVLYGNPHSASWPSQLSTMRIDDIRIRLLSFFKGDPADYDLVFVANATAGVKLVVDAMKSLPQGYVYAYHEACHTSLVGAREDANYSVCLDDGGVQSWLGGEDPLNRTSQTPSAALFSFSAQSHMDGRRCPLSWAKHLKGKAVKDSPRLYTLLDAASFSATSQLDLGSPDFAADFTVLSLYKIFGFPDLGALIVRRSAESVFDHRRYFGGGTVDMVVCGREQWHTRKTQFLHERLEDGTLPFHNIMAIDAALKAHLRLFGSMDRISAHTTYLAQQICDGLRSLRHSNRRPVCVMYTDAPGDAEPLGTGPIVSFNVANSAGGWVSLAEFEKLAILKKMHVRTGGLCSPGRIASALGLEPWEMKRNLSAGFRCGTDSDVMAGKPTGVIRASLGAMSTQSDIQRFIDFVREFFVEDALVEPHLNTLEATPVKRLSSLRVKTITVFPIKSCGGFGVPLGTRWEVRPEGLAWDREWCLVHRGSGQALSQKRYPKMALLRPVLDFDRGTLRVEYQAQSQGCVLDYVEIPLSANPAFFDDKGRQMPSRVCGEDISTQTYISTEINDFFTDTLGVPCVLARFPPGGRGLGSRTSKARMQKHQQADKFRRLPGSFPDIQSPPDSDSEQQQHGKILLSNESPILLVHSASVDALNEEIESRGGDAVPESAFRANIVVESLAREPRDPAYSEDSWSGIRVGNQDFTFLGACRRCHMVCVDQATTERRQEPYATLAKTRRFDGKVYFGSHMRHESGGKQDGPSSQSPTIQVGEPVTVYGGEST</sequence>
<dbReference type="GO" id="GO:0008265">
    <property type="term" value="F:molybdenum cofactor sulfurtransferase activity"/>
    <property type="evidence" value="ECO:0007669"/>
    <property type="project" value="UniProtKB-UniRule"/>
</dbReference>
<dbReference type="Gene3D" id="3.40.640.10">
    <property type="entry name" value="Type I PLP-dependent aspartate aminotransferase-like (Major domain)"/>
    <property type="match status" value="1"/>
</dbReference>
<comment type="similarity">
    <text evidence="4">Belongs to the class-V pyridoxal-phosphate-dependent aminotransferase family. MOCOS subfamily.</text>
</comment>
<dbReference type="PROSITE" id="PS51340">
    <property type="entry name" value="MOSC"/>
    <property type="match status" value="1"/>
</dbReference>
<feature type="modified residue" description="N6-(pyridoxal phosphate)lysine" evidence="4">
    <location>
        <position position="233"/>
    </location>
</feature>
<evidence type="ECO:0000256" key="1">
    <source>
        <dbReference type="ARBA" id="ARBA00022679"/>
    </source>
</evidence>
<feature type="domain" description="MOSC" evidence="6">
    <location>
        <begin position="651"/>
        <end position="817"/>
    </location>
</feature>
<evidence type="ECO:0000256" key="4">
    <source>
        <dbReference type="HAMAP-Rule" id="MF_03050"/>
    </source>
</evidence>
<comment type="function">
    <text evidence="4">Sulfurates the molybdenum cofactor. Sulfation of molybdenum is essential for xanthine dehydrogenase (XDH) and aldehyde oxidase (ADO) enzymes in which molybdenum cofactor is liganded by 1 oxygen and 1 sulfur atom in active form.</text>
</comment>
<dbReference type="InterPro" id="IPR005302">
    <property type="entry name" value="MoCF_Sase_C"/>
</dbReference>
<name>A0A2S4KM64_9HYPO</name>
<organism evidence="7 8">
    <name type="scientific">Tolypocladium paradoxum</name>
    <dbReference type="NCBI Taxonomy" id="94208"/>
    <lineage>
        <taxon>Eukaryota</taxon>
        <taxon>Fungi</taxon>
        <taxon>Dikarya</taxon>
        <taxon>Ascomycota</taxon>
        <taxon>Pezizomycotina</taxon>
        <taxon>Sordariomycetes</taxon>
        <taxon>Hypocreomycetidae</taxon>
        <taxon>Hypocreales</taxon>
        <taxon>Ophiocordycipitaceae</taxon>
        <taxon>Tolypocladium</taxon>
    </lineage>
</organism>
<dbReference type="InterPro" id="IPR005303">
    <property type="entry name" value="MOCOS_middle"/>
</dbReference>
<dbReference type="SUPFAM" id="SSF50800">
    <property type="entry name" value="PK beta-barrel domain-like"/>
    <property type="match status" value="1"/>
</dbReference>
<dbReference type="Gene3D" id="3.90.1150.10">
    <property type="entry name" value="Aspartate Aminotransferase, domain 1"/>
    <property type="match status" value="1"/>
</dbReference>
<feature type="region of interest" description="Disordered" evidence="5">
    <location>
        <begin position="788"/>
        <end position="822"/>
    </location>
</feature>
<proteinExistence type="inferred from homology"/>
<keyword evidence="2 4" id="KW-0663">Pyridoxal phosphate</keyword>
<accession>A0A2S4KM64</accession>
<dbReference type="GO" id="GO:0030151">
    <property type="term" value="F:molybdenum ion binding"/>
    <property type="evidence" value="ECO:0007669"/>
    <property type="project" value="UniProtKB-UniRule"/>
</dbReference>
<keyword evidence="8" id="KW-1185">Reference proteome</keyword>
<dbReference type="GO" id="GO:0030170">
    <property type="term" value="F:pyridoxal phosphate binding"/>
    <property type="evidence" value="ECO:0007669"/>
    <property type="project" value="UniProtKB-UniRule"/>
</dbReference>
<protein>
    <recommendedName>
        <fullName evidence="4">Molybdenum cofactor sulfurase</fullName>
        <shortName evidence="4">MCS</shortName>
        <shortName evidence="4">MOS</shortName>
        <shortName evidence="4">MoCo sulfurase</shortName>
        <ecNumber evidence="4">2.8.1.9</ecNumber>
    </recommendedName>
    <alternativeName>
        <fullName evidence="4">Molybdenum cofactor sulfurtransferase</fullName>
    </alternativeName>
</protein>
<dbReference type="AlphaFoldDB" id="A0A2S4KM64"/>
<dbReference type="SUPFAM" id="SSF53383">
    <property type="entry name" value="PLP-dependent transferases"/>
    <property type="match status" value="1"/>
</dbReference>
<evidence type="ECO:0000313" key="8">
    <source>
        <dbReference type="Proteomes" id="UP000237481"/>
    </source>
</evidence>
<comment type="cofactor">
    <cofactor evidence="4">
        <name>pyridoxal 5'-phosphate</name>
        <dbReference type="ChEBI" id="CHEBI:597326"/>
    </cofactor>
</comment>
<dbReference type="GO" id="GO:0006777">
    <property type="term" value="P:Mo-molybdopterin cofactor biosynthetic process"/>
    <property type="evidence" value="ECO:0007669"/>
    <property type="project" value="UniProtKB-UniRule"/>
</dbReference>
<dbReference type="InterPro" id="IPR028886">
    <property type="entry name" value="MoCo_sulfurase"/>
</dbReference>
<comment type="catalytic activity">
    <reaction evidence="4">
        <text>Mo-molybdopterin + L-cysteine + AH2 = thio-Mo-molybdopterin + L-alanine + A + H2O</text>
        <dbReference type="Rhea" id="RHEA:42636"/>
        <dbReference type="ChEBI" id="CHEBI:13193"/>
        <dbReference type="ChEBI" id="CHEBI:15377"/>
        <dbReference type="ChEBI" id="CHEBI:17499"/>
        <dbReference type="ChEBI" id="CHEBI:35235"/>
        <dbReference type="ChEBI" id="CHEBI:57972"/>
        <dbReference type="ChEBI" id="CHEBI:71302"/>
        <dbReference type="ChEBI" id="CHEBI:82685"/>
        <dbReference type="EC" id="2.8.1.9"/>
    </reaction>
</comment>
<dbReference type="PANTHER" id="PTHR14237:SF80">
    <property type="entry name" value="MOLYBDENUM COFACTOR SULFURASE"/>
    <property type="match status" value="1"/>
</dbReference>
<dbReference type="InterPro" id="IPR015424">
    <property type="entry name" value="PyrdxlP-dep_Trfase"/>
</dbReference>
<dbReference type="PANTHER" id="PTHR14237">
    <property type="entry name" value="MOLYBDOPTERIN COFACTOR SULFURASE MOSC"/>
    <property type="match status" value="1"/>
</dbReference>
<dbReference type="InterPro" id="IPR011037">
    <property type="entry name" value="Pyrv_Knase-like_insert_dom_sf"/>
</dbReference>
<dbReference type="InterPro" id="IPR015422">
    <property type="entry name" value="PyrdxlP-dep_Trfase_small"/>
</dbReference>
<dbReference type="InterPro" id="IPR015421">
    <property type="entry name" value="PyrdxlP-dep_Trfase_major"/>
</dbReference>
<keyword evidence="1 4" id="KW-0808">Transferase</keyword>
<evidence type="ECO:0000256" key="2">
    <source>
        <dbReference type="ARBA" id="ARBA00022898"/>
    </source>
</evidence>
<gene>
    <name evidence="4" type="primary">hxB</name>
    <name evidence="7" type="ORF">TPAR_08480</name>
</gene>
<dbReference type="Pfam" id="PF03473">
    <property type="entry name" value="MOSC"/>
    <property type="match status" value="1"/>
</dbReference>
<dbReference type="HAMAP" id="MF_03050">
    <property type="entry name" value="MOCOS"/>
    <property type="match status" value="1"/>
</dbReference>
<evidence type="ECO:0000259" key="6">
    <source>
        <dbReference type="PROSITE" id="PS51340"/>
    </source>
</evidence>
<dbReference type="OrthoDB" id="10264306at2759"/>
<dbReference type="InterPro" id="IPR000192">
    <property type="entry name" value="Aminotrans_V_dom"/>
</dbReference>
<feature type="active site" evidence="4">
    <location>
        <position position="396"/>
    </location>
</feature>
<reference evidence="7 8" key="1">
    <citation type="submission" date="2018-01" db="EMBL/GenBank/DDBJ databases">
        <title>Harnessing the power of phylogenomics to disentangle the directionality and signatures of interkingdom host jumping in the parasitic fungal genus Tolypocladium.</title>
        <authorList>
            <person name="Quandt C.A."/>
            <person name="Patterson W."/>
            <person name="Spatafora J.W."/>
        </authorList>
    </citation>
    <scope>NUCLEOTIDE SEQUENCE [LARGE SCALE GENOMIC DNA]</scope>
    <source>
        <strain evidence="7 8">NRBC 100945</strain>
    </source>
</reference>
<dbReference type="Pfam" id="PF00266">
    <property type="entry name" value="Aminotran_5"/>
    <property type="match status" value="1"/>
</dbReference>
<evidence type="ECO:0000256" key="5">
    <source>
        <dbReference type="SAM" id="MobiDB-lite"/>
    </source>
</evidence>
<dbReference type="EMBL" id="PKSG01001062">
    <property type="protein sequence ID" value="POR31278.1"/>
    <property type="molecule type" value="Genomic_DNA"/>
</dbReference>
<dbReference type="Proteomes" id="UP000237481">
    <property type="component" value="Unassembled WGS sequence"/>
</dbReference>
<evidence type="ECO:0000313" key="7">
    <source>
        <dbReference type="EMBL" id="POR31278.1"/>
    </source>
</evidence>
<dbReference type="STRING" id="94208.A0A2S4KM64"/>
<comment type="caution">
    <text evidence="7">The sequence shown here is derived from an EMBL/GenBank/DDBJ whole genome shotgun (WGS) entry which is preliminary data.</text>
</comment>
<keyword evidence="3 4" id="KW-0501">Molybdenum cofactor biosynthesis</keyword>
<dbReference type="SUPFAM" id="SSF141673">
    <property type="entry name" value="MOSC N-terminal domain-like"/>
    <property type="match status" value="1"/>
</dbReference>
<feature type="compositionally biased region" description="Low complexity" evidence="5">
    <location>
        <begin position="658"/>
        <end position="671"/>
    </location>
</feature>
<feature type="region of interest" description="Disordered" evidence="5">
    <location>
        <begin position="629"/>
        <end position="673"/>
    </location>
</feature>